<sequence>MRYTYTRPNGETAIYTDPKRYLFPLVLAVNFSAPFFVMAMYWAFDRDPLWSLALLVYFFVLIPLIDFVLGEDRSNPPEAAVPELSDDPYYRTLLLFSVPMFYVVYAGGIWFLMTQGLPFWAQAAFAVGIGLVNGNVNTIAHELGHKSGAVDQLFARLALISIGNGHFTSEHNRNHHSRVSTPEDYSSAWLGENLYAFALRDIPGAVKGAWKLEKERLARRGYSVVSYHNQLLVNWAASIALALILALWLGWSALIFIALYKFVAFFILTLANYIEHYGLLRRMQPNGRYEPCGPQHSWNTNHLFSNLATIHLQRHSDHHVNPMRPYQSLRNFEDVPALPSGYPGCFGLALVPPVWFAIMDAKALARADGDLTKANIDPRLREELLANPAV</sequence>
<organism evidence="14 15">
    <name type="scientific">Notoacmeibacter marinus</name>
    <dbReference type="NCBI Taxonomy" id="1876515"/>
    <lineage>
        <taxon>Bacteria</taxon>
        <taxon>Pseudomonadati</taxon>
        <taxon>Pseudomonadota</taxon>
        <taxon>Alphaproteobacteria</taxon>
        <taxon>Hyphomicrobiales</taxon>
        <taxon>Notoacmeibacteraceae</taxon>
        <taxon>Notoacmeibacter</taxon>
    </lineage>
</organism>
<dbReference type="RefSeq" id="WP_094077679.1">
    <property type="nucleotide sequence ID" value="NZ_NBYO01000002.1"/>
</dbReference>
<keyword evidence="7 12" id="KW-1133">Transmembrane helix</keyword>
<feature type="domain" description="Fatty acid desaturase" evidence="13">
    <location>
        <begin position="119"/>
        <end position="333"/>
    </location>
</feature>
<evidence type="ECO:0000256" key="11">
    <source>
        <dbReference type="ARBA" id="ARBA00023136"/>
    </source>
</evidence>
<feature type="transmembrane region" description="Helical" evidence="12">
    <location>
        <begin position="49"/>
        <end position="69"/>
    </location>
</feature>
<name>A0A231UYB4_9HYPH</name>
<gene>
    <name evidence="14" type="ORF">B7H23_08770</name>
</gene>
<evidence type="ECO:0000256" key="3">
    <source>
        <dbReference type="ARBA" id="ARBA00022475"/>
    </source>
</evidence>
<keyword evidence="3" id="KW-1003">Cell membrane</keyword>
<evidence type="ECO:0000256" key="4">
    <source>
        <dbReference type="ARBA" id="ARBA00022519"/>
    </source>
</evidence>
<accession>A0A231UYB4</accession>
<keyword evidence="9" id="KW-0408">Iron</keyword>
<dbReference type="CDD" id="cd03512">
    <property type="entry name" value="Alkane-hydroxylase"/>
    <property type="match status" value="1"/>
</dbReference>
<keyword evidence="11 12" id="KW-0472">Membrane</keyword>
<evidence type="ECO:0000256" key="2">
    <source>
        <dbReference type="ARBA" id="ARBA00010823"/>
    </source>
</evidence>
<evidence type="ECO:0000256" key="10">
    <source>
        <dbReference type="ARBA" id="ARBA00023033"/>
    </source>
</evidence>
<comment type="subcellular location">
    <subcellularLocation>
        <location evidence="1">Cell inner membrane</location>
        <topology evidence="1">Multi-pass membrane protein</topology>
    </subcellularLocation>
</comment>
<feature type="transmembrane region" description="Helical" evidence="12">
    <location>
        <begin position="231"/>
        <end position="249"/>
    </location>
</feature>
<evidence type="ECO:0000256" key="9">
    <source>
        <dbReference type="ARBA" id="ARBA00023004"/>
    </source>
</evidence>
<keyword evidence="4" id="KW-0997">Cell inner membrane</keyword>
<evidence type="ECO:0000256" key="1">
    <source>
        <dbReference type="ARBA" id="ARBA00004429"/>
    </source>
</evidence>
<evidence type="ECO:0000259" key="13">
    <source>
        <dbReference type="Pfam" id="PF00487"/>
    </source>
</evidence>
<keyword evidence="5 12" id="KW-0812">Transmembrane</keyword>
<evidence type="ECO:0000313" key="14">
    <source>
        <dbReference type="EMBL" id="OXT00864.1"/>
    </source>
</evidence>
<dbReference type="PANTHER" id="PTHR38674:SF1">
    <property type="entry name" value="ALKANE 1-MONOOXYGENASE 1"/>
    <property type="match status" value="1"/>
</dbReference>
<dbReference type="AlphaFoldDB" id="A0A231UYB4"/>
<proteinExistence type="inferred from homology"/>
<keyword evidence="15" id="KW-1185">Reference proteome</keyword>
<feature type="transmembrane region" description="Helical" evidence="12">
    <location>
        <begin position="89"/>
        <end position="113"/>
    </location>
</feature>
<feature type="transmembrane region" description="Helical" evidence="12">
    <location>
        <begin position="255"/>
        <end position="274"/>
    </location>
</feature>
<dbReference type="InterPro" id="IPR033885">
    <property type="entry name" value="AlkB/XylM"/>
</dbReference>
<comment type="caution">
    <text evidence="14">The sequence shown here is derived from an EMBL/GenBank/DDBJ whole genome shotgun (WGS) entry which is preliminary data.</text>
</comment>
<reference evidence="15" key="1">
    <citation type="journal article" date="2017" name="Int. J. Syst. Evol. Microbiol.">
        <title>Notoacmeibacter marinus gen. nov., sp. nov., isolated from the gut of a limpet and proposal of Notoacmeibacteraceae fam. nov. in the order Rhizobiales of the class Alphaproteobacteria.</title>
        <authorList>
            <person name="Huang Z."/>
            <person name="Guo F."/>
            <person name="Lai Q."/>
        </authorList>
    </citation>
    <scope>NUCLEOTIDE SEQUENCE [LARGE SCALE GENOMIC DNA]</scope>
    <source>
        <strain evidence="15">XMTR2A4</strain>
    </source>
</reference>
<dbReference type="GO" id="GO:0004497">
    <property type="term" value="F:monooxygenase activity"/>
    <property type="evidence" value="ECO:0007669"/>
    <property type="project" value="UniProtKB-KW"/>
</dbReference>
<dbReference type="Pfam" id="PF00487">
    <property type="entry name" value="FA_desaturase"/>
    <property type="match status" value="1"/>
</dbReference>
<evidence type="ECO:0000256" key="7">
    <source>
        <dbReference type="ARBA" id="ARBA00022989"/>
    </source>
</evidence>
<dbReference type="Proteomes" id="UP000215405">
    <property type="component" value="Unassembled WGS sequence"/>
</dbReference>
<evidence type="ECO:0000256" key="12">
    <source>
        <dbReference type="SAM" id="Phobius"/>
    </source>
</evidence>
<dbReference type="GO" id="GO:0046872">
    <property type="term" value="F:metal ion binding"/>
    <property type="evidence" value="ECO:0007669"/>
    <property type="project" value="UniProtKB-KW"/>
</dbReference>
<evidence type="ECO:0000256" key="6">
    <source>
        <dbReference type="ARBA" id="ARBA00022723"/>
    </source>
</evidence>
<feature type="transmembrane region" description="Helical" evidence="12">
    <location>
        <begin position="119"/>
        <end position="136"/>
    </location>
</feature>
<dbReference type="EMBL" id="NBYO01000002">
    <property type="protein sequence ID" value="OXT00864.1"/>
    <property type="molecule type" value="Genomic_DNA"/>
</dbReference>
<dbReference type="InterPro" id="IPR005804">
    <property type="entry name" value="FA_desaturase_dom"/>
</dbReference>
<feature type="transmembrane region" description="Helical" evidence="12">
    <location>
        <begin position="21"/>
        <end position="43"/>
    </location>
</feature>
<dbReference type="GO" id="GO:0005886">
    <property type="term" value="C:plasma membrane"/>
    <property type="evidence" value="ECO:0007669"/>
    <property type="project" value="UniProtKB-SubCell"/>
</dbReference>
<evidence type="ECO:0000313" key="15">
    <source>
        <dbReference type="Proteomes" id="UP000215405"/>
    </source>
</evidence>
<keyword evidence="10" id="KW-0503">Monooxygenase</keyword>
<evidence type="ECO:0000256" key="8">
    <source>
        <dbReference type="ARBA" id="ARBA00023002"/>
    </source>
</evidence>
<keyword evidence="6" id="KW-0479">Metal-binding</keyword>
<evidence type="ECO:0000256" key="5">
    <source>
        <dbReference type="ARBA" id="ARBA00022692"/>
    </source>
</evidence>
<protein>
    <recommendedName>
        <fullName evidence="13">Fatty acid desaturase domain-containing protein</fullName>
    </recommendedName>
</protein>
<dbReference type="GO" id="GO:0006629">
    <property type="term" value="P:lipid metabolic process"/>
    <property type="evidence" value="ECO:0007669"/>
    <property type="project" value="InterPro"/>
</dbReference>
<comment type="similarity">
    <text evidence="2">Belongs to the fatty acid desaturase type 1 family. AlkB subfamily.</text>
</comment>
<dbReference type="PANTHER" id="PTHR38674">
    <property type="entry name" value="ALKANE 1-MONOOXYGENASE 1"/>
    <property type="match status" value="1"/>
</dbReference>
<keyword evidence="8" id="KW-0560">Oxidoreductase</keyword>